<feature type="compositionally biased region" description="Low complexity" evidence="1">
    <location>
        <begin position="254"/>
        <end position="269"/>
    </location>
</feature>
<dbReference type="SUPFAM" id="SSF53187">
    <property type="entry name" value="Zn-dependent exopeptidases"/>
    <property type="match status" value="1"/>
</dbReference>
<feature type="compositionally biased region" description="Basic and acidic residues" evidence="1">
    <location>
        <begin position="237"/>
        <end position="253"/>
    </location>
</feature>
<dbReference type="EMBL" id="AP023099">
    <property type="protein sequence ID" value="BCE91887.1"/>
    <property type="molecule type" value="Genomic_DNA"/>
</dbReference>
<organism evidence="4">
    <name type="scientific">Bradyrhizobium diazoefficiens</name>
    <dbReference type="NCBI Taxonomy" id="1355477"/>
    <lineage>
        <taxon>Bacteria</taxon>
        <taxon>Pseudomonadati</taxon>
        <taxon>Pseudomonadota</taxon>
        <taxon>Alphaproteobacteria</taxon>
        <taxon>Hyphomicrobiales</taxon>
        <taxon>Nitrobacteraceae</taxon>
        <taxon>Bradyrhizobium</taxon>
    </lineage>
</organism>
<gene>
    <name evidence="4" type="ORF">XF10B_46850</name>
    <name evidence="2" type="ORF">XF1B_47870</name>
    <name evidence="3" type="ORF">XF4B_47200</name>
</gene>
<accession>A0A810CRR7</accession>
<evidence type="ECO:0000313" key="4">
    <source>
        <dbReference type="EMBL" id="BCE91887.1"/>
    </source>
</evidence>
<evidence type="ECO:0000313" key="2">
    <source>
        <dbReference type="EMBL" id="BCE22106.1"/>
    </source>
</evidence>
<evidence type="ECO:0000313" key="3">
    <source>
        <dbReference type="EMBL" id="BCE48371.1"/>
    </source>
</evidence>
<feature type="region of interest" description="Disordered" evidence="1">
    <location>
        <begin position="237"/>
        <end position="270"/>
    </location>
</feature>
<sequence length="337" mass="37764">MSNDLEMLKAMLSHRRPYGSKTELAYIDRFITPLGVQTDKFGNRFMIVGEEKPTILWSSHTDSVHRDEGFQQIEMTGTKIHLPKKSKSNCLGADDAGGNFIMIKMIEAKVPGLYVFHFGEEVGCKGSGGIANETPEFLDGIKAAIAFDRRGFTSVITHQRGRTASDTFGDSLAAQLPSRFKNDPTGVLTDTKIYMGIVPECSNVSVGYENEHTDRETQCVQHLFELRDHMVKIDGSKLVIERDPKGEQSEPRRSSWSGSSAGSSFGGSSPLRTMRMLKQLRQRELEDLVFKYPRQVAQYLADSKVSPEELDDAIYLINRPRERPFLDLFDDEGLLSA</sequence>
<dbReference type="EMBL" id="AP023091">
    <property type="protein sequence ID" value="BCE22106.1"/>
    <property type="molecule type" value="Genomic_DNA"/>
</dbReference>
<proteinExistence type="predicted"/>
<reference evidence="2" key="1">
    <citation type="submission" date="2020-05" db="EMBL/GenBank/DDBJ databases">
        <title>Complete genome sequence of Bradyrhizobium diazoefficiens XF1 isolated from soybean nodule.</title>
        <authorList>
            <person name="Noda R."/>
            <person name="Kakizaki K."/>
            <person name="Minamisawa K."/>
        </authorList>
    </citation>
    <scope>NUCLEOTIDE SEQUENCE</scope>
    <source>
        <strain evidence="2">XF1</strain>
    </source>
</reference>
<dbReference type="EMBL" id="AP023094">
    <property type="protein sequence ID" value="BCE48371.1"/>
    <property type="molecule type" value="Genomic_DNA"/>
</dbReference>
<dbReference type="AlphaFoldDB" id="A0A810CRR7"/>
<evidence type="ECO:0008006" key="5">
    <source>
        <dbReference type="Google" id="ProtNLM"/>
    </source>
</evidence>
<protein>
    <recommendedName>
        <fullName evidence="5">Peptidase M28 domain-containing protein</fullName>
    </recommendedName>
</protein>
<evidence type="ECO:0000256" key="1">
    <source>
        <dbReference type="SAM" id="MobiDB-lite"/>
    </source>
</evidence>
<name>A0A810CRR7_9BRAD</name>
<dbReference type="Gene3D" id="3.40.630.10">
    <property type="entry name" value="Zn peptidases"/>
    <property type="match status" value="1"/>
</dbReference>
<reference evidence="4" key="2">
    <citation type="submission" date="2020-05" db="EMBL/GenBank/DDBJ databases">
        <title>Complete genome sequence of Bradyrhizobium diazoefficiens XF10 isolated from soybean nodule.</title>
        <authorList>
            <person name="Noda R."/>
            <person name="Kakizaki K."/>
            <person name="Minamisawa K."/>
        </authorList>
    </citation>
    <scope>NUCLEOTIDE SEQUENCE</scope>
    <source>
        <strain evidence="4">XF10</strain>
    </source>
</reference>
<reference evidence="3" key="3">
    <citation type="submission" date="2020-05" db="EMBL/GenBank/DDBJ databases">
        <title>Complete genome sequence of Bradyrhizobium diazoefficiens XF4 isolated from soybean nodule.</title>
        <authorList>
            <person name="Noda R."/>
            <person name="Kakizaki K."/>
            <person name="Minamisawa K."/>
        </authorList>
    </citation>
    <scope>NUCLEOTIDE SEQUENCE</scope>
    <source>
        <strain evidence="3">XF4</strain>
    </source>
</reference>